<evidence type="ECO:0000313" key="1">
    <source>
        <dbReference type="EMBL" id="RKR79817.1"/>
    </source>
</evidence>
<dbReference type="GO" id="GO:0003677">
    <property type="term" value="F:DNA binding"/>
    <property type="evidence" value="ECO:0007669"/>
    <property type="project" value="InterPro"/>
</dbReference>
<protein>
    <recommendedName>
        <fullName evidence="3">Helix-turn-helix protein</fullName>
    </recommendedName>
</protein>
<dbReference type="Proteomes" id="UP000274762">
    <property type="component" value="Unassembled WGS sequence"/>
</dbReference>
<gene>
    <name evidence="1" type="ORF">DFJ75_4959</name>
</gene>
<dbReference type="RefSeq" id="WP_062800688.1">
    <property type="nucleotide sequence ID" value="NZ_CBCRXS010000014.1"/>
</dbReference>
<evidence type="ECO:0008006" key="3">
    <source>
        <dbReference type="Google" id="ProtNLM"/>
    </source>
</evidence>
<organism evidence="1 2">
    <name type="scientific">Williamsia marianensis</name>
    <dbReference type="NCBI Taxonomy" id="85044"/>
    <lineage>
        <taxon>Bacteria</taxon>
        <taxon>Bacillati</taxon>
        <taxon>Actinomycetota</taxon>
        <taxon>Actinomycetes</taxon>
        <taxon>Mycobacteriales</taxon>
        <taxon>Nocardiaceae</taxon>
        <taxon>Williamsia</taxon>
    </lineage>
</organism>
<evidence type="ECO:0000313" key="2">
    <source>
        <dbReference type="Proteomes" id="UP000274762"/>
    </source>
</evidence>
<dbReference type="SUPFAM" id="SSF47413">
    <property type="entry name" value="lambda repressor-like DNA-binding domains"/>
    <property type="match status" value="1"/>
</dbReference>
<dbReference type="AlphaFoldDB" id="A0A495ISS7"/>
<comment type="caution">
    <text evidence="1">The sequence shown here is derived from an EMBL/GenBank/DDBJ whole genome shotgun (WGS) entry which is preliminary data.</text>
</comment>
<dbReference type="InterPro" id="IPR010982">
    <property type="entry name" value="Lambda_DNA-bd_dom_sf"/>
</dbReference>
<dbReference type="EMBL" id="RBKV01000002">
    <property type="protein sequence ID" value="RKR79817.1"/>
    <property type="molecule type" value="Genomic_DNA"/>
</dbReference>
<sequence length="94" mass="10278">MSASRLLELIDLWRVADQRTDAEAARRIGISRATLSLMRTNGVKALPNRSTLEGIAATISLPYTAVLVAALRDAGYLDHQFIMIPAEENQAKPT</sequence>
<name>A0A495ISS7_WILMA</name>
<reference evidence="1 2" key="1">
    <citation type="submission" date="2018-10" db="EMBL/GenBank/DDBJ databases">
        <title>Sequencing the genomes of 1000 actinobacteria strains.</title>
        <authorList>
            <person name="Klenk H.-P."/>
        </authorList>
    </citation>
    <scope>NUCLEOTIDE SEQUENCE [LARGE SCALE GENOMIC DNA]</scope>
    <source>
        <strain evidence="1 2">DSM 44343</strain>
    </source>
</reference>
<proteinExistence type="predicted"/>
<accession>A0A495ISS7</accession>
<dbReference type="OrthoDB" id="5102110at2"/>